<proteinExistence type="predicted"/>
<reference evidence="1 2" key="1">
    <citation type="journal article" date="2015" name="Stand. Genomic Sci.">
        <title>Genomic Encyclopedia of Bacterial and Archaeal Type Strains, Phase III: the genomes of soil and plant-associated and newly described type strains.</title>
        <authorList>
            <person name="Whitman W.B."/>
            <person name="Woyke T."/>
            <person name="Klenk H.P."/>
            <person name="Zhou Y."/>
            <person name="Lilburn T.G."/>
            <person name="Beck B.J."/>
            <person name="De Vos P."/>
            <person name="Vandamme P."/>
            <person name="Eisen J.A."/>
            <person name="Garrity G."/>
            <person name="Hugenholtz P."/>
            <person name="Kyrpides N.C."/>
        </authorList>
    </citation>
    <scope>NUCLEOTIDE SEQUENCE [LARGE SCALE GENOMIC DNA]</scope>
    <source>
        <strain evidence="1 2">CGMCC 1.10685</strain>
    </source>
</reference>
<dbReference type="Proteomes" id="UP000315112">
    <property type="component" value="Unassembled WGS sequence"/>
</dbReference>
<accession>A0A562P9C5</accession>
<sequence>MCEPIIPRAAIREKAQAAFIRGEGRDEHEFNWHAAAIAEWQAEWDRCAAEQAGRAEP</sequence>
<evidence type="ECO:0000313" key="1">
    <source>
        <dbReference type="EMBL" id="TWI41052.1"/>
    </source>
</evidence>
<name>A0A562P9C5_9BURK</name>
<dbReference type="EMBL" id="VLKW01000018">
    <property type="protein sequence ID" value="TWI41052.1"/>
    <property type="molecule type" value="Genomic_DNA"/>
</dbReference>
<protein>
    <submittedName>
        <fullName evidence="1">Uncharacterized protein</fullName>
    </submittedName>
</protein>
<evidence type="ECO:0000313" key="2">
    <source>
        <dbReference type="Proteomes" id="UP000315112"/>
    </source>
</evidence>
<dbReference type="AlphaFoldDB" id="A0A562P9C5"/>
<organism evidence="1 2">
    <name type="scientific">Pseudoduganella flava</name>
    <dbReference type="NCBI Taxonomy" id="871742"/>
    <lineage>
        <taxon>Bacteria</taxon>
        <taxon>Pseudomonadati</taxon>
        <taxon>Pseudomonadota</taxon>
        <taxon>Betaproteobacteria</taxon>
        <taxon>Burkholderiales</taxon>
        <taxon>Oxalobacteraceae</taxon>
        <taxon>Telluria group</taxon>
        <taxon>Pseudoduganella</taxon>
    </lineage>
</organism>
<comment type="caution">
    <text evidence="1">The sequence shown here is derived from an EMBL/GenBank/DDBJ whole genome shotgun (WGS) entry which is preliminary data.</text>
</comment>
<gene>
    <name evidence="1" type="ORF">IP92_05773</name>
</gene>